<evidence type="ECO:0000256" key="1">
    <source>
        <dbReference type="SAM" id="SignalP"/>
    </source>
</evidence>
<dbReference type="PANTHER" id="PTHR36195:SF4">
    <property type="entry name" value="DOMAIN PROTEIN, PUTATIVE (AFU_ORTHOLOGUE AFUA_5G01990)-RELATED"/>
    <property type="match status" value="1"/>
</dbReference>
<dbReference type="SUPFAM" id="SSF49870">
    <property type="entry name" value="Osmotin, thaumatin-like protein"/>
    <property type="match status" value="1"/>
</dbReference>
<protein>
    <submittedName>
        <fullName evidence="2">Uncharacterized protein</fullName>
    </submittedName>
</protein>
<proteinExistence type="predicted"/>
<dbReference type="EMBL" id="SWKV01000063">
    <property type="protein sequence ID" value="KAF3034930.1"/>
    <property type="molecule type" value="Genomic_DNA"/>
</dbReference>
<comment type="caution">
    <text evidence="2">The sequence shown here is derived from an EMBL/GenBank/DDBJ whole genome shotgun (WGS) entry which is preliminary data.</text>
</comment>
<dbReference type="InterPro" id="IPR006771">
    <property type="entry name" value="CetA-like"/>
</dbReference>
<dbReference type="Proteomes" id="UP000758155">
    <property type="component" value="Unassembled WGS sequence"/>
</dbReference>
<gene>
    <name evidence="2" type="ORF">E8E12_006930</name>
</gene>
<name>A0A9P4WKZ8_9PLEO</name>
<feature type="chain" id="PRO_5040204094" evidence="1">
    <location>
        <begin position="18"/>
        <end position="197"/>
    </location>
</feature>
<dbReference type="Pfam" id="PF04681">
    <property type="entry name" value="Bys1"/>
    <property type="match status" value="1"/>
</dbReference>
<keyword evidence="3" id="KW-1185">Reference proteome</keyword>
<feature type="signal peptide" evidence="1">
    <location>
        <begin position="1"/>
        <end position="17"/>
    </location>
</feature>
<dbReference type="OrthoDB" id="5144514at2759"/>
<evidence type="ECO:0000313" key="3">
    <source>
        <dbReference type="Proteomes" id="UP000758155"/>
    </source>
</evidence>
<keyword evidence="1" id="KW-0732">Signal</keyword>
<evidence type="ECO:0000313" key="2">
    <source>
        <dbReference type="EMBL" id="KAF3034930.1"/>
    </source>
</evidence>
<organism evidence="2 3">
    <name type="scientific">Didymella heteroderae</name>
    <dbReference type="NCBI Taxonomy" id="1769908"/>
    <lineage>
        <taxon>Eukaryota</taxon>
        <taxon>Fungi</taxon>
        <taxon>Dikarya</taxon>
        <taxon>Ascomycota</taxon>
        <taxon>Pezizomycotina</taxon>
        <taxon>Dothideomycetes</taxon>
        <taxon>Pleosporomycetidae</taxon>
        <taxon>Pleosporales</taxon>
        <taxon>Pleosporineae</taxon>
        <taxon>Didymellaceae</taxon>
        <taxon>Didymella</taxon>
    </lineage>
</organism>
<dbReference type="PANTHER" id="PTHR36195">
    <property type="entry name" value="DOMAIN PROTEIN, PUTATIVE (AFU_ORTHOLOGUE AFUA_5G01990)-RELATED-RELATED"/>
    <property type="match status" value="1"/>
</dbReference>
<dbReference type="AlphaFoldDB" id="A0A9P4WKZ8"/>
<reference evidence="2" key="1">
    <citation type="submission" date="2019-04" db="EMBL/GenBank/DDBJ databases">
        <title>Sequencing of skin fungus with MAO and IRED activity.</title>
        <authorList>
            <person name="Marsaioli A.J."/>
            <person name="Bonatto J.M.C."/>
            <person name="Reis Junior O."/>
        </authorList>
    </citation>
    <scope>NUCLEOTIDE SEQUENCE</scope>
    <source>
        <strain evidence="2">28M1</strain>
    </source>
</reference>
<accession>A0A9P4WKZ8</accession>
<dbReference type="InterPro" id="IPR037176">
    <property type="entry name" value="Osmotin/thaumatin-like_sf"/>
</dbReference>
<sequence>MLAKTLFLATALQAGLATALGNAIMSNRCNYDIWLWSIDQGYSSGPIHIPARSKHTEAIRSACNGCGSSLKISKTDQLLGGQQTQFEYSIADGNIWYDISFVDCANGEDASSCPGHDEGLSMDGSTSACGSLNCAAGSYCPTQIYYVDFPMQKLGLEDPVFTCPGQGTDMDIYMDVCSGEASLKRSIAGRVAIDDRA</sequence>